<dbReference type="PANTHER" id="PTHR33164">
    <property type="entry name" value="TRANSCRIPTIONAL REGULATOR, MARR FAMILY"/>
    <property type="match status" value="1"/>
</dbReference>
<dbReference type="SMART" id="SM00347">
    <property type="entry name" value="HTH_MARR"/>
    <property type="match status" value="1"/>
</dbReference>
<proteinExistence type="predicted"/>
<comment type="caution">
    <text evidence="2">The sequence shown here is derived from an EMBL/GenBank/DDBJ whole genome shotgun (WGS) entry which is preliminary data.</text>
</comment>
<evidence type="ECO:0000259" key="1">
    <source>
        <dbReference type="PROSITE" id="PS50995"/>
    </source>
</evidence>
<gene>
    <name evidence="2" type="ORF">Cco03nite_34820</name>
</gene>
<keyword evidence="3" id="KW-1185">Reference proteome</keyword>
<accession>A0A8J3P7N0</accession>
<dbReference type="Gene3D" id="1.10.10.10">
    <property type="entry name" value="Winged helix-like DNA-binding domain superfamily/Winged helix DNA-binding domain"/>
    <property type="match status" value="1"/>
</dbReference>
<dbReference type="GO" id="GO:0003700">
    <property type="term" value="F:DNA-binding transcription factor activity"/>
    <property type="evidence" value="ECO:0007669"/>
    <property type="project" value="InterPro"/>
</dbReference>
<dbReference type="InterPro" id="IPR039422">
    <property type="entry name" value="MarR/SlyA-like"/>
</dbReference>
<dbReference type="PROSITE" id="PS50995">
    <property type="entry name" value="HTH_MARR_2"/>
    <property type="match status" value="1"/>
</dbReference>
<dbReference type="Pfam" id="PF12802">
    <property type="entry name" value="MarR_2"/>
    <property type="match status" value="1"/>
</dbReference>
<dbReference type="SUPFAM" id="SSF46785">
    <property type="entry name" value="Winged helix' DNA-binding domain"/>
    <property type="match status" value="1"/>
</dbReference>
<evidence type="ECO:0000313" key="3">
    <source>
        <dbReference type="Proteomes" id="UP000630887"/>
    </source>
</evidence>
<protein>
    <submittedName>
        <fullName evidence="2">MarR family transcriptional regulator</fullName>
    </submittedName>
</protein>
<dbReference type="GO" id="GO:0006950">
    <property type="term" value="P:response to stress"/>
    <property type="evidence" value="ECO:0007669"/>
    <property type="project" value="TreeGrafter"/>
</dbReference>
<organism evidence="2 3">
    <name type="scientific">Catellatospora coxensis</name>
    <dbReference type="NCBI Taxonomy" id="310354"/>
    <lineage>
        <taxon>Bacteria</taxon>
        <taxon>Bacillati</taxon>
        <taxon>Actinomycetota</taxon>
        <taxon>Actinomycetes</taxon>
        <taxon>Micromonosporales</taxon>
        <taxon>Micromonosporaceae</taxon>
        <taxon>Catellatospora</taxon>
    </lineage>
</organism>
<dbReference type="InterPro" id="IPR036390">
    <property type="entry name" value="WH_DNA-bd_sf"/>
</dbReference>
<dbReference type="EMBL" id="BONI01000027">
    <property type="protein sequence ID" value="GIG06782.1"/>
    <property type="molecule type" value="Genomic_DNA"/>
</dbReference>
<dbReference type="PANTHER" id="PTHR33164:SF43">
    <property type="entry name" value="HTH-TYPE TRANSCRIPTIONAL REPRESSOR YETL"/>
    <property type="match status" value="1"/>
</dbReference>
<dbReference type="InterPro" id="IPR036388">
    <property type="entry name" value="WH-like_DNA-bd_sf"/>
</dbReference>
<reference evidence="2 3" key="1">
    <citation type="submission" date="2021-01" db="EMBL/GenBank/DDBJ databases">
        <title>Whole genome shotgun sequence of Catellatospora coxensis NBRC 107359.</title>
        <authorList>
            <person name="Komaki H."/>
            <person name="Tamura T."/>
        </authorList>
    </citation>
    <scope>NUCLEOTIDE SEQUENCE [LARGE SCALE GENOMIC DNA]</scope>
    <source>
        <strain evidence="2 3">NBRC 107359</strain>
    </source>
</reference>
<evidence type="ECO:0000313" key="2">
    <source>
        <dbReference type="EMBL" id="GIG06782.1"/>
    </source>
</evidence>
<sequence>MRMSTPDKSPFLDDDLAPPVRAFRATLYLAQRLRYLMDERLRADGLTTQQAALLTLVGALGTPSLKQAAAGLGSTHQNVAQLVQALQRKGLLEVRDDPADGRRKLLAVTEASRAYWAARDDGDHAAVAGWFTALSPAELGTFAALTDRLVHALDQRRLP</sequence>
<dbReference type="AlphaFoldDB" id="A0A8J3P7N0"/>
<feature type="domain" description="HTH marR-type" evidence="1">
    <location>
        <begin position="19"/>
        <end position="151"/>
    </location>
</feature>
<dbReference type="Proteomes" id="UP000630887">
    <property type="component" value="Unassembled WGS sequence"/>
</dbReference>
<dbReference type="InterPro" id="IPR000835">
    <property type="entry name" value="HTH_MarR-typ"/>
</dbReference>
<name>A0A8J3P7N0_9ACTN</name>